<dbReference type="VEuPathDB" id="TriTrypDB:BCY84_11658"/>
<dbReference type="VEuPathDB" id="TriTrypDB:TCSYLVIO_008299"/>
<proteinExistence type="predicted"/>
<dbReference type="VEuPathDB" id="TriTrypDB:TcCLB.503757.20"/>
<dbReference type="VEuPathDB" id="TriTrypDB:TcCL_ESM01612"/>
<dbReference type="VEuPathDB" id="TriTrypDB:TcBrA4_0025970"/>
<feature type="domain" description="CCDC81 HU" evidence="2">
    <location>
        <begin position="43"/>
        <end position="129"/>
    </location>
</feature>
<feature type="domain" description="CCDC81 HU" evidence="3">
    <location>
        <begin position="146"/>
        <end position="213"/>
    </location>
</feature>
<reference evidence="4 5" key="1">
    <citation type="journal article" date="2018" name="Microb. Genom.">
        <title>Expanding an expanded genome: long-read sequencing of Trypanosoma cruzi.</title>
        <authorList>
            <person name="Berna L."/>
            <person name="Rodriguez M."/>
            <person name="Chiribao M.L."/>
            <person name="Parodi-Talice A."/>
            <person name="Pita S."/>
            <person name="Rijo G."/>
            <person name="Alvarez-Valin F."/>
            <person name="Robello C."/>
        </authorList>
    </citation>
    <scope>NUCLEOTIDE SEQUENCE [LARGE SCALE GENOMIC DNA]</scope>
    <source>
        <strain evidence="4 5">Dm28c</strain>
    </source>
</reference>
<dbReference type="VEuPathDB" id="TriTrypDB:ECC02_005165"/>
<evidence type="ECO:0000256" key="1">
    <source>
        <dbReference type="SAM" id="MobiDB-lite"/>
    </source>
</evidence>
<dbReference type="EMBL" id="PRFA01000040">
    <property type="protein sequence ID" value="PWU92072.1"/>
    <property type="molecule type" value="Genomic_DNA"/>
</dbReference>
<gene>
    <name evidence="4" type="ORF">C4B63_40g130</name>
</gene>
<dbReference type="VEuPathDB" id="TriTrypDB:C4B63_40g130"/>
<organism evidence="4 5">
    <name type="scientific">Trypanosoma cruzi</name>
    <dbReference type="NCBI Taxonomy" id="5693"/>
    <lineage>
        <taxon>Eukaryota</taxon>
        <taxon>Discoba</taxon>
        <taxon>Euglenozoa</taxon>
        <taxon>Kinetoplastea</taxon>
        <taxon>Metakinetoplastina</taxon>
        <taxon>Trypanosomatida</taxon>
        <taxon>Trypanosomatidae</taxon>
        <taxon>Trypanosoma</taxon>
        <taxon>Schizotrypanum</taxon>
    </lineage>
</organism>
<accession>A0A2V2V901</accession>
<dbReference type="Proteomes" id="UP000246121">
    <property type="component" value="Unassembled WGS sequence"/>
</dbReference>
<dbReference type="VEuPathDB" id="TriTrypDB:C3747_155g21"/>
<evidence type="ECO:0000313" key="4">
    <source>
        <dbReference type="EMBL" id="PWU92072.1"/>
    </source>
</evidence>
<dbReference type="VEuPathDB" id="TriTrypDB:Tc_MARK_7200"/>
<evidence type="ECO:0008006" key="6">
    <source>
        <dbReference type="Google" id="ProtNLM"/>
    </source>
</evidence>
<dbReference type="VEuPathDB" id="TriTrypDB:TcG_09355"/>
<dbReference type="Pfam" id="PF14908">
    <property type="entry name" value="HU-CCDC81_euk_1"/>
    <property type="match status" value="1"/>
</dbReference>
<sequence length="278" mass="31213">MVLSSAPESGGEKVGMMQGEPEEKRDGLINSTECYACYGEIASIVASSQGLYYHQTRGNGGTDLLNRIWRSMGELLEEQLLLKRSCIVTDFFHASVKVQNIQYYDGKHVFYKLQLVLLPDFTSKFHLQNVLTIADAQYHASVPHIISYSKIADRSGTDRFVVEAAIIDSTREIGRYLMRNAKSVLRIDIGIAFLEFRGREYRIKWTEEFLQRFRKAVGPRSVVSPYDPPLMSPAATGCRFQTACLSEDSLHKSLVNTVQREGRPAVVEMNSSGGGSWL</sequence>
<dbReference type="AlphaFoldDB" id="A0A2V2V901"/>
<feature type="region of interest" description="Disordered" evidence="1">
    <location>
        <begin position="1"/>
        <end position="23"/>
    </location>
</feature>
<dbReference type="VEuPathDB" id="TriTrypDB:TcCLB.503719.30"/>
<protein>
    <recommendedName>
        <fullName evidence="6">CCDC81 HU domain-containing protein</fullName>
    </recommendedName>
</protein>
<evidence type="ECO:0000313" key="5">
    <source>
        <dbReference type="Proteomes" id="UP000246121"/>
    </source>
</evidence>
<evidence type="ECO:0000259" key="2">
    <source>
        <dbReference type="Pfam" id="PF14908"/>
    </source>
</evidence>
<name>A0A2V2V901_TRYCR</name>
<dbReference type="Pfam" id="PF18289">
    <property type="entry name" value="HU-CCDC81_euk_2"/>
    <property type="match status" value="1"/>
</dbReference>
<evidence type="ECO:0000259" key="3">
    <source>
        <dbReference type="Pfam" id="PF18289"/>
    </source>
</evidence>
<dbReference type="InterPro" id="IPR028034">
    <property type="entry name" value="HU-CCDC81"/>
</dbReference>
<dbReference type="InterPro" id="IPR040673">
    <property type="entry name" value="CCDC81_HU_dom_2"/>
</dbReference>
<comment type="caution">
    <text evidence="4">The sequence shown here is derived from an EMBL/GenBank/DDBJ whole genome shotgun (WGS) entry which is preliminary data.</text>
</comment>